<dbReference type="GO" id="GO:0016757">
    <property type="term" value="F:glycosyltransferase activity"/>
    <property type="evidence" value="ECO:0007669"/>
    <property type="project" value="InterPro"/>
</dbReference>
<keyword evidence="5" id="KW-1185">Reference proteome</keyword>
<evidence type="ECO:0000256" key="1">
    <source>
        <dbReference type="ARBA" id="ARBA00022679"/>
    </source>
</evidence>
<dbReference type="Pfam" id="PF12000">
    <property type="entry name" value="Glyco_trans_4_3"/>
    <property type="match status" value="1"/>
</dbReference>
<dbReference type="STRING" id="1208323.B30_06826"/>
<dbReference type="Proteomes" id="UP000006762">
    <property type="component" value="Unassembled WGS sequence"/>
</dbReference>
<feature type="domain" description="Glycosyl transferase family 1" evidence="2">
    <location>
        <begin position="223"/>
        <end position="393"/>
    </location>
</feature>
<dbReference type="OrthoDB" id="9793726at2"/>
<accession>K2K5F6</accession>
<name>K2K5F6_9RHOB</name>
<evidence type="ECO:0000259" key="3">
    <source>
        <dbReference type="Pfam" id="PF12000"/>
    </source>
</evidence>
<dbReference type="Gene3D" id="3.40.50.2000">
    <property type="entry name" value="Glycogen Phosphorylase B"/>
    <property type="match status" value="2"/>
</dbReference>
<dbReference type="GO" id="GO:0009103">
    <property type="term" value="P:lipopolysaccharide biosynthetic process"/>
    <property type="evidence" value="ECO:0007669"/>
    <property type="project" value="TreeGrafter"/>
</dbReference>
<dbReference type="PANTHER" id="PTHR46401:SF2">
    <property type="entry name" value="GLYCOSYLTRANSFERASE WBBK-RELATED"/>
    <property type="match status" value="1"/>
</dbReference>
<organism evidence="4 5">
    <name type="scientific">Celeribacter baekdonensis B30</name>
    <dbReference type="NCBI Taxonomy" id="1208323"/>
    <lineage>
        <taxon>Bacteria</taxon>
        <taxon>Pseudomonadati</taxon>
        <taxon>Pseudomonadota</taxon>
        <taxon>Alphaproteobacteria</taxon>
        <taxon>Rhodobacterales</taxon>
        <taxon>Roseobacteraceae</taxon>
        <taxon>Celeribacter</taxon>
    </lineage>
</organism>
<proteinExistence type="predicted"/>
<dbReference type="InterPro" id="IPR022623">
    <property type="entry name" value="Glyco_trans_4"/>
</dbReference>
<evidence type="ECO:0000313" key="4">
    <source>
        <dbReference type="EMBL" id="EKE72675.1"/>
    </source>
</evidence>
<gene>
    <name evidence="4" type="ORF">B30_06826</name>
</gene>
<dbReference type="EMBL" id="AMRK01000003">
    <property type="protein sequence ID" value="EKE72675.1"/>
    <property type="molecule type" value="Genomic_DNA"/>
</dbReference>
<feature type="domain" description="Glycosyl transferase family 4" evidence="3">
    <location>
        <begin position="36"/>
        <end position="203"/>
    </location>
</feature>
<dbReference type="AlphaFoldDB" id="K2K5F6"/>
<reference evidence="4 5" key="1">
    <citation type="submission" date="2012-09" db="EMBL/GenBank/DDBJ databases">
        <title>Celeribacter baekdonensis B30 Genome Sequencing.</title>
        <authorList>
            <person name="Wang W."/>
        </authorList>
    </citation>
    <scope>NUCLEOTIDE SEQUENCE [LARGE SCALE GENOMIC DNA]</scope>
    <source>
        <strain evidence="4 5">B30</strain>
    </source>
</reference>
<dbReference type="SUPFAM" id="SSF53756">
    <property type="entry name" value="UDP-Glycosyltransferase/glycogen phosphorylase"/>
    <property type="match status" value="1"/>
</dbReference>
<evidence type="ECO:0000259" key="2">
    <source>
        <dbReference type="Pfam" id="PF00534"/>
    </source>
</evidence>
<dbReference type="eggNOG" id="COG0438">
    <property type="taxonomic scope" value="Bacteria"/>
</dbReference>
<sequence>MRQLPLNKIRPLEILFVHQNFPGQFLYLAPELARRGHVCRALTDVKNKRTSSIPTWYYKHDCQPVDPRAARLGRSYAIHSDRGATVARAALKLRDQENYVPDVIIGHSGWGETLFLKEIWPEARLLSYAEFYYRGEGADVGFDLEFRSPKFDDLIIAQARAAYLAQALLHADVGLSPTEWQASTFPPSLRSMIKVVYDGVDCTKLAPNAEASLTLPNGKVLRPGDEVLTFVNRNLEPYRGYHIFMRALPDVMAARPQAQVVIVGGDEVSYGSPPKQGGTWKDIFLSEVSDKIDLNRVHFLGKVPYSTFTNLLHVSRVHAYLTYPFVLSWSLVEALAAGAIVVGSRTRPVEEVIEHGENGLLVDFFDVSGWSRQLIECLAEPEHFLALRQEARRRAIAHYDLHSVCLPRLVRLVEGG</sequence>
<protein>
    <submittedName>
        <fullName evidence="4">Group 1 glycosyl transferase</fullName>
    </submittedName>
</protein>
<dbReference type="PATRIC" id="fig|1208323.3.peg.1410"/>
<dbReference type="PANTHER" id="PTHR46401">
    <property type="entry name" value="GLYCOSYLTRANSFERASE WBBK-RELATED"/>
    <property type="match status" value="1"/>
</dbReference>
<comment type="caution">
    <text evidence="4">The sequence shown here is derived from an EMBL/GenBank/DDBJ whole genome shotgun (WGS) entry which is preliminary data.</text>
</comment>
<dbReference type="InterPro" id="IPR001296">
    <property type="entry name" value="Glyco_trans_1"/>
</dbReference>
<dbReference type="CDD" id="cd03818">
    <property type="entry name" value="GT4_ExpC-like"/>
    <property type="match status" value="1"/>
</dbReference>
<dbReference type="Pfam" id="PF00534">
    <property type="entry name" value="Glycos_transf_1"/>
    <property type="match status" value="1"/>
</dbReference>
<evidence type="ECO:0000313" key="5">
    <source>
        <dbReference type="Proteomes" id="UP000006762"/>
    </source>
</evidence>
<keyword evidence="1 4" id="KW-0808">Transferase</keyword>
<dbReference type="RefSeq" id="WP_009571310.1">
    <property type="nucleotide sequence ID" value="NZ_AMRK01000003.1"/>
</dbReference>